<dbReference type="OrthoDB" id="3345311at2759"/>
<dbReference type="GeneID" id="37035651"/>
<dbReference type="InterPro" id="IPR018613">
    <property type="entry name" value="Ccdc97-like"/>
</dbReference>
<feature type="compositionally biased region" description="Basic and acidic residues" evidence="1">
    <location>
        <begin position="188"/>
        <end position="205"/>
    </location>
</feature>
<dbReference type="AlphaFoldDB" id="A0A316W5S3"/>
<sequence>MDTNGLPAPHHEGVIQQRALPVVAGHRISTWLMKLHSLDASPLSESDKLEQREHLLCSLHADPIAFLSKYIKQIPPGLASEFAGILNAQERSGIVQIRDRRRRFFKHRTPEELSVEESRARWPLLWKRTVGRVQMGAAVDGATHAAVASGSATLPHVANDSVSDSNAKGKERVVARRSASPRTVQAKLDLRDDPSEARSTFDPKRVVPPSEVAIQPRFERLQRDIDESEVLAKIARLEQEERETVPEEEEEEEEEDDASDVGGEEEPSGVKASATGETTEDALQIERERLEVFMAEVEKRFVSGDLLIPKYLYDDCDFDDEWDRHERDKDERGANAVPARDSEERWFDEEEESSPPTTKSDTRYSPDF</sequence>
<feature type="region of interest" description="Disordered" evidence="1">
    <location>
        <begin position="236"/>
        <end position="283"/>
    </location>
</feature>
<dbReference type="EMBL" id="KZ819374">
    <property type="protein sequence ID" value="PWN43005.1"/>
    <property type="molecule type" value="Genomic_DNA"/>
</dbReference>
<reference evidence="2 3" key="1">
    <citation type="journal article" date="2018" name="Mol. Biol. Evol.">
        <title>Broad Genomic Sampling Reveals a Smut Pathogenic Ancestry of the Fungal Clade Ustilaginomycotina.</title>
        <authorList>
            <person name="Kijpornyongpan T."/>
            <person name="Mondo S.J."/>
            <person name="Barry K."/>
            <person name="Sandor L."/>
            <person name="Lee J."/>
            <person name="Lipzen A."/>
            <person name="Pangilinan J."/>
            <person name="LaButti K."/>
            <person name="Hainaut M."/>
            <person name="Henrissat B."/>
            <person name="Grigoriev I.V."/>
            <person name="Spatafora J.W."/>
            <person name="Aime M.C."/>
        </authorList>
    </citation>
    <scope>NUCLEOTIDE SEQUENCE [LARGE SCALE GENOMIC DNA]</scope>
    <source>
        <strain evidence="2 3">MCA 4658</strain>
    </source>
</reference>
<protein>
    <recommendedName>
        <fullName evidence="4">CCD97-like C-terminal domain-containing protein</fullName>
    </recommendedName>
</protein>
<dbReference type="Proteomes" id="UP000245783">
    <property type="component" value="Unassembled WGS sequence"/>
</dbReference>
<proteinExistence type="predicted"/>
<organism evidence="2 3">
    <name type="scientific">Ceraceosorus guamensis</name>
    <dbReference type="NCBI Taxonomy" id="1522189"/>
    <lineage>
        <taxon>Eukaryota</taxon>
        <taxon>Fungi</taxon>
        <taxon>Dikarya</taxon>
        <taxon>Basidiomycota</taxon>
        <taxon>Ustilaginomycotina</taxon>
        <taxon>Exobasidiomycetes</taxon>
        <taxon>Ceraceosorales</taxon>
        <taxon>Ceraceosoraceae</taxon>
        <taxon>Ceraceosorus</taxon>
    </lineage>
</organism>
<dbReference type="PANTHER" id="PTHR31840">
    <property type="entry name" value="COILED-COIL DOMAIN-CONTAINING PROTEIN 97"/>
    <property type="match status" value="1"/>
</dbReference>
<dbReference type="InParanoid" id="A0A316W5S3"/>
<dbReference type="PANTHER" id="PTHR31840:SF1">
    <property type="entry name" value="COILED-COIL DOMAIN-CONTAINING PROTEIN 97"/>
    <property type="match status" value="1"/>
</dbReference>
<feature type="region of interest" description="Disordered" evidence="1">
    <location>
        <begin position="326"/>
        <end position="368"/>
    </location>
</feature>
<gene>
    <name evidence="2" type="ORF">IE81DRAFT_322926</name>
</gene>
<dbReference type="RefSeq" id="XP_025370165.1">
    <property type="nucleotide sequence ID" value="XM_025513781.1"/>
</dbReference>
<evidence type="ECO:0000313" key="2">
    <source>
        <dbReference type="EMBL" id="PWN43005.1"/>
    </source>
</evidence>
<evidence type="ECO:0000256" key="1">
    <source>
        <dbReference type="SAM" id="MobiDB-lite"/>
    </source>
</evidence>
<feature type="compositionally biased region" description="Acidic residues" evidence="1">
    <location>
        <begin position="246"/>
        <end position="267"/>
    </location>
</feature>
<keyword evidence="3" id="KW-1185">Reference proteome</keyword>
<evidence type="ECO:0008006" key="4">
    <source>
        <dbReference type="Google" id="ProtNLM"/>
    </source>
</evidence>
<feature type="compositionally biased region" description="Basic and acidic residues" evidence="1">
    <location>
        <begin position="236"/>
        <end position="245"/>
    </location>
</feature>
<name>A0A316W5S3_9BASI</name>
<feature type="region of interest" description="Disordered" evidence="1">
    <location>
        <begin position="155"/>
        <end position="208"/>
    </location>
</feature>
<evidence type="ECO:0000313" key="3">
    <source>
        <dbReference type="Proteomes" id="UP000245783"/>
    </source>
</evidence>
<accession>A0A316W5S3</accession>
<dbReference type="STRING" id="1522189.A0A316W5S3"/>